<organism evidence="1 2">
    <name type="scientific">Butyrivibrio fibrisolvens DSM 3071</name>
    <dbReference type="NCBI Taxonomy" id="1121131"/>
    <lineage>
        <taxon>Bacteria</taxon>
        <taxon>Bacillati</taxon>
        <taxon>Bacillota</taxon>
        <taxon>Clostridia</taxon>
        <taxon>Lachnospirales</taxon>
        <taxon>Lachnospiraceae</taxon>
        <taxon>Butyrivibrio</taxon>
    </lineage>
</organism>
<dbReference type="Pfam" id="PF18952">
    <property type="entry name" value="DUF5696"/>
    <property type="match status" value="1"/>
</dbReference>
<reference evidence="2" key="1">
    <citation type="submission" date="2016-11" db="EMBL/GenBank/DDBJ databases">
        <authorList>
            <person name="Varghese N."/>
            <person name="Submissions S."/>
        </authorList>
    </citation>
    <scope>NUCLEOTIDE SEQUENCE [LARGE SCALE GENOMIC DNA]</scope>
    <source>
        <strain evidence="2">DSM 3071</strain>
    </source>
</reference>
<protein>
    <submittedName>
        <fullName evidence="1">Uncharacterized protein</fullName>
    </submittedName>
</protein>
<evidence type="ECO:0000313" key="1">
    <source>
        <dbReference type="EMBL" id="SHI13711.1"/>
    </source>
</evidence>
<dbReference type="Proteomes" id="UP000184278">
    <property type="component" value="Unassembled WGS sequence"/>
</dbReference>
<evidence type="ECO:0000313" key="2">
    <source>
        <dbReference type="Proteomes" id="UP000184278"/>
    </source>
</evidence>
<proteinExistence type="predicted"/>
<dbReference type="AlphaFoldDB" id="A0A1M5YP71"/>
<sequence>MKKPEYTIKAKTKRILAALLISNMVVVGLLNPIDASAIGGPSDKDAPKGMNKVCENDYLTLYLNEEDVTFAVKDNETGHLWFSNPQDTENDQIASPYYQRIMKNQLQIRYFNEDVQVSTMDSYNDCVSHGQFEIEMLDDGYKVSYTLGDMEKELLLPMAISEERFEQFVSLMDDKTAKKVRRNYVLEEGADGNYYRLRDGVKDYIKEDLAQYFQDAGYTQSDYEIDSELETSEDTNNKPWFTIGVEYRLDNDSLTVSVDPMEVTYNEDGYYLVSIDLLPYFGAAGLDDTGYMFVPDGCGALIDLNNGKSDLSGYSSRIYGQDLSQQLLSTKKSETDDTYGIKLPVYGLKTENQAFLAIIENGDGYGTINAGVSGKTTSYNNIYCSFDYLSYGEASLTNVVGANSYQLYGNKDFSDTYKVRFKFLSDEKADYSHMAGLYRDYLIAGGKLKETAIETGDIPLYTELIGAIDKYKTILGVRYRAIEALTTYEEAKIITDELKNEGVSDQTLIYSGWMNDGLKGYANYEVNPVGKLSQGLSLNSFLQAEKDLGVNTYMTLDIQNVYKNKLTDGYSTLSNAPGYFDHTVVYSKEYSLSGSSSTGKEADLISPYFAMDYTKKLINGISKYEITGVDFTYATYRLYSDYLEERYTDREAAISLYESSFNEAVSGGIAIMGDNANAYAFPYLNQMINVPLYSNRYRILDREIPFYQMVIHGSLSYSGEALNMSDDYETSLLKSVECGAGLHYLWIYKDNSLLKETDYDDLYSVQYSSWKEKAVSDYARVNEVLQGLTDVSIVSHELLSEDLVKVTYDNGTRIYVNYSDSAITVDGVTVEARSFIRKD</sequence>
<name>A0A1M5YP71_BUTFI</name>
<keyword evidence="2" id="KW-1185">Reference proteome</keyword>
<dbReference type="EMBL" id="FQXK01000012">
    <property type="protein sequence ID" value="SHI13711.1"/>
    <property type="molecule type" value="Genomic_DNA"/>
</dbReference>
<accession>A0A1M5YP71</accession>
<dbReference type="GeneID" id="89511922"/>
<gene>
    <name evidence="1" type="ORF">SAMN02745229_01639</name>
</gene>
<dbReference type="OrthoDB" id="9793135at2"/>
<dbReference type="RefSeq" id="WP_073386913.1">
    <property type="nucleotide sequence ID" value="NZ_FQXK01000012.1"/>
</dbReference>
<dbReference type="InterPro" id="IPR043751">
    <property type="entry name" value="DUF5696"/>
</dbReference>
<dbReference type="STRING" id="1121131.SAMN02745229_01639"/>